<accession>A0A0J1JN17</accession>
<sequence>MKSLMTSLLGLLLMTFSSLPLQAETTSSSYTPLETVTVPLNILLPPGRDTTLRGQWDKISFPLTILDTQKAQEIKLSLTMTHSGKIDIANLWVSLGQKALANIQLQPDGNPQQVVISLTPDLLNRYGNTLTVAVRHQLPGSLSLTEQRVNAAEAVTELLANQSFFEFSYYPTQTSPTLESAAALISSGQMHDQPVQLISLLPDNAQGDLTIAGLLVQGWTLRSGSSDYQYHFYTRNNEHSDFSHKSKIQLIYGLPDALAKHASLPQNYLDAINGPYMALHYHQKQWRIIVSGRNEQELLESSKLFANPAFHLPNQTYGMIAAQSTNDQPQVASDTEYPVNLFTQQQRFGDEPLTIPLMMPANFLVNKEEQSHINLVLTHPKVAPGEAAMVIRVNGDYANSMPLRASYWRNMQHYRLSFPMSMLRPGLNNISIELYGPEQQTVSSQTGNITPFIAHISDSSAVQFGAWVNYLTRYEQQLPADQLLFITENNGSDAQVTLNYAQNSDFGDVWQLLSHLAFQARQPMTELLVTDSTTQLRPFNLNFNVGTSGDTLSPAPSDTNSLLNRLRNNLLSDMAESTTGEPINSQSQFFQYPGQSTQWEQAGNSFATLTTLSNGWRNISFTTANEQALTQEMAIYLSQPSSAVTGTIELTVPSRATDRQLLRAGFIAHPLSMPFLLFTLLLALAWFMFRGLEKKS</sequence>
<comment type="caution">
    <text evidence="3">The sequence shown here is derived from an EMBL/GenBank/DDBJ whole genome shotgun (WGS) entry which is preliminary data.</text>
</comment>
<dbReference type="Gene3D" id="2.60.120.260">
    <property type="entry name" value="Galactose-binding domain-like"/>
    <property type="match status" value="2"/>
</dbReference>
<feature type="chain" id="PRO_5005253785" description="Cyclic di-GMP-binding protein" evidence="2">
    <location>
        <begin position="24"/>
        <end position="696"/>
    </location>
</feature>
<dbReference type="STRING" id="1195763.ABT56_18445"/>
<dbReference type="Proteomes" id="UP000036097">
    <property type="component" value="Unassembled WGS sequence"/>
</dbReference>
<protein>
    <recommendedName>
        <fullName evidence="5">Cyclic di-GMP-binding protein</fullName>
    </recommendedName>
</protein>
<evidence type="ECO:0000313" key="4">
    <source>
        <dbReference type="Proteomes" id="UP000036097"/>
    </source>
</evidence>
<evidence type="ECO:0000256" key="2">
    <source>
        <dbReference type="SAM" id="SignalP"/>
    </source>
</evidence>
<dbReference type="EMBL" id="LDOT01000030">
    <property type="protein sequence ID" value="KLV03582.1"/>
    <property type="molecule type" value="Genomic_DNA"/>
</dbReference>
<proteinExistence type="predicted"/>
<feature type="signal peptide" evidence="2">
    <location>
        <begin position="1"/>
        <end position="23"/>
    </location>
</feature>
<evidence type="ECO:0000313" key="3">
    <source>
        <dbReference type="EMBL" id="KLV03582.1"/>
    </source>
</evidence>
<reference evidence="3 4" key="1">
    <citation type="submission" date="2015-05" db="EMBL/GenBank/DDBJ databases">
        <title>Photobacterium galathea sp. nov.</title>
        <authorList>
            <person name="Machado H."/>
            <person name="Gram L."/>
        </authorList>
    </citation>
    <scope>NUCLEOTIDE SEQUENCE [LARGE SCALE GENOMIC DNA]</scope>
    <source>
        <strain evidence="3 4">CGMCC 1.12159</strain>
    </source>
</reference>
<dbReference type="AlphaFoldDB" id="A0A0J1JN17"/>
<keyword evidence="1" id="KW-1133">Transmembrane helix</keyword>
<keyword evidence="1" id="KW-0472">Membrane</keyword>
<name>A0A0J1JN17_9GAMM</name>
<keyword evidence="2" id="KW-0732">Signal</keyword>
<organism evidence="3 4">
    <name type="scientific">Photobacterium aquae</name>
    <dbReference type="NCBI Taxonomy" id="1195763"/>
    <lineage>
        <taxon>Bacteria</taxon>
        <taxon>Pseudomonadati</taxon>
        <taxon>Pseudomonadota</taxon>
        <taxon>Gammaproteobacteria</taxon>
        <taxon>Vibrionales</taxon>
        <taxon>Vibrionaceae</taxon>
        <taxon>Photobacterium</taxon>
    </lineage>
</organism>
<evidence type="ECO:0000256" key="1">
    <source>
        <dbReference type="SAM" id="Phobius"/>
    </source>
</evidence>
<evidence type="ECO:0008006" key="5">
    <source>
        <dbReference type="Google" id="ProtNLM"/>
    </source>
</evidence>
<keyword evidence="4" id="KW-1185">Reference proteome</keyword>
<feature type="transmembrane region" description="Helical" evidence="1">
    <location>
        <begin position="671"/>
        <end position="689"/>
    </location>
</feature>
<gene>
    <name evidence="3" type="ORF">ABT56_18445</name>
</gene>
<keyword evidence="1" id="KW-0812">Transmembrane</keyword>
<dbReference type="PATRIC" id="fig|1195763.3.peg.3941"/>